<evidence type="ECO:0000256" key="2">
    <source>
        <dbReference type="SAM" id="MobiDB-lite"/>
    </source>
</evidence>
<feature type="compositionally biased region" description="Polar residues" evidence="2">
    <location>
        <begin position="212"/>
        <end position="230"/>
    </location>
</feature>
<keyword evidence="1" id="KW-0175">Coiled coil</keyword>
<name>A0A8T0ZG79_9STRA</name>
<evidence type="ECO:0000256" key="1">
    <source>
        <dbReference type="SAM" id="Coils"/>
    </source>
</evidence>
<evidence type="ECO:0000313" key="4">
    <source>
        <dbReference type="EMBL" id="KAG2947108.1"/>
    </source>
</evidence>
<dbReference type="VEuPathDB" id="FungiDB:PC110_g3308"/>
<evidence type="ECO:0000313" key="6">
    <source>
        <dbReference type="Proteomes" id="UP000735874"/>
    </source>
</evidence>
<feature type="region of interest" description="Disordered" evidence="2">
    <location>
        <begin position="398"/>
        <end position="421"/>
    </location>
</feature>
<dbReference type="EMBL" id="RCMK01000140">
    <property type="protein sequence ID" value="KAG2947108.1"/>
    <property type="molecule type" value="Genomic_DNA"/>
</dbReference>
<reference evidence="3" key="1">
    <citation type="submission" date="2018-10" db="EMBL/GenBank/DDBJ databases">
        <title>Effector identification in a new, highly contiguous assembly of the strawberry crown rot pathogen Phytophthora cactorum.</title>
        <authorList>
            <person name="Armitage A.D."/>
            <person name="Nellist C.F."/>
            <person name="Bates H."/>
            <person name="Vickerstaff R.J."/>
            <person name="Harrison R.J."/>
        </authorList>
    </citation>
    <scope>NUCLEOTIDE SEQUENCE</scope>
    <source>
        <strain evidence="3">15-7</strain>
        <strain evidence="4">4040</strain>
        <strain evidence="5">P421</strain>
    </source>
</reference>
<dbReference type="Proteomes" id="UP000760860">
    <property type="component" value="Unassembled WGS sequence"/>
</dbReference>
<gene>
    <name evidence="3" type="ORF">PC113_g7110</name>
    <name evidence="4" type="ORF">PC117_g7046</name>
    <name evidence="5" type="ORF">PC129_g5289</name>
</gene>
<dbReference type="EMBL" id="RCMV01000125">
    <property type="protein sequence ID" value="KAG3224050.1"/>
    <property type="molecule type" value="Genomic_DNA"/>
</dbReference>
<dbReference type="EMBL" id="RCMG01000153">
    <property type="protein sequence ID" value="KAG2861498.1"/>
    <property type="molecule type" value="Genomic_DNA"/>
</dbReference>
<dbReference type="AlphaFoldDB" id="A0A8T0ZG79"/>
<proteinExistence type="predicted"/>
<feature type="region of interest" description="Disordered" evidence="2">
    <location>
        <begin position="155"/>
        <end position="230"/>
    </location>
</feature>
<dbReference type="Proteomes" id="UP000736787">
    <property type="component" value="Unassembled WGS sequence"/>
</dbReference>
<organism evidence="3 6">
    <name type="scientific">Phytophthora cactorum</name>
    <dbReference type="NCBI Taxonomy" id="29920"/>
    <lineage>
        <taxon>Eukaryota</taxon>
        <taxon>Sar</taxon>
        <taxon>Stramenopiles</taxon>
        <taxon>Oomycota</taxon>
        <taxon>Peronosporomycetes</taxon>
        <taxon>Peronosporales</taxon>
        <taxon>Peronosporaceae</taxon>
        <taxon>Phytophthora</taxon>
    </lineage>
</organism>
<evidence type="ECO:0000313" key="5">
    <source>
        <dbReference type="EMBL" id="KAG3224050.1"/>
    </source>
</evidence>
<feature type="compositionally biased region" description="Basic and acidic residues" evidence="2">
    <location>
        <begin position="161"/>
        <end position="177"/>
    </location>
</feature>
<dbReference type="Proteomes" id="UP000735874">
    <property type="component" value="Unassembled WGS sequence"/>
</dbReference>
<evidence type="ECO:0000313" key="3">
    <source>
        <dbReference type="EMBL" id="KAG2861498.1"/>
    </source>
</evidence>
<accession>A0A8T0ZG79</accession>
<feature type="coiled-coil region" evidence="1">
    <location>
        <begin position="294"/>
        <end position="376"/>
    </location>
</feature>
<protein>
    <submittedName>
        <fullName evidence="3">Uncharacterized protein</fullName>
    </submittedName>
</protein>
<sequence length="794" mass="89031">MDRLHQELATLPGLAQLSASQLRDLPWRVKEMVFIALFREQISSSTVAEELQIKSRDRKLERKADKLLDDVDRAAVRKKEESYRADFMQVAAAELARLGAPALITWQKLVFDKECCAQAFRLLLTRIKSSRRSVASGVSTNSSSLLAARYAAGGLRQSGRSRHESDNNAQDDDRGENQYDTTEGDDELEGRTRFPPLKSTLRRPSATRKKGSSFTSQSASNNKNTGLGWNFDTTIETPVEEDELDGFINDGSSEKNTQIERTARHQTGAGISIERTFPSKQPSYFASKFKKNALQALHEENAALTSENAKLRDEIKQLEALNVVLQCDNSNNGMLDDRLDSSEFAQKRMRLLQAQNLQLQRQVSLLQQAMQVHENAELSLMSALNNWRCVIEAGKEEARTAGADQNATDPPTEPEETGTRQPIKWMLAVPDKLMNELKRVEGQIQGASNAANACFETKLRVSKLSASFLRNEDTSLKICETYSGGPLSLAHLRVERVKQLEDALGSVSAHLDELSAQVLQRFPPKVSTTDPLRSRAYELGRSVQVLLLEVGAFGVVVPTPSIRNAAASIDDERVTVGDIIKALSWTTGVARGPGGAKDREKQAKMMLKQLHARHTATENDLVACRREAEYWRTAWCTQDDILRRLAKCVRGLGQKKVEWCQHYLLTPMVNLSEVFTSFQQAYDENSTRQNPYLPLLVETLSMEHPMLQDALQQWREYSNDAQLKMDELVADYEANRLVLASSFDAPATPVFALDIDTLSFDQSSLETFYRAIQSINLRELRHLPAAVTKVYYTQ</sequence>
<comment type="caution">
    <text evidence="3">The sequence shown here is derived from an EMBL/GenBank/DDBJ whole genome shotgun (WGS) entry which is preliminary data.</text>
</comment>